<dbReference type="SUPFAM" id="SSF50156">
    <property type="entry name" value="PDZ domain-like"/>
    <property type="match status" value="1"/>
</dbReference>
<feature type="compositionally biased region" description="Polar residues" evidence="5">
    <location>
        <begin position="178"/>
        <end position="196"/>
    </location>
</feature>
<dbReference type="GO" id="GO:0003779">
    <property type="term" value="F:actin binding"/>
    <property type="evidence" value="ECO:0007669"/>
    <property type="project" value="TreeGrafter"/>
</dbReference>
<evidence type="ECO:0000313" key="9">
    <source>
        <dbReference type="Proteomes" id="UP000014760"/>
    </source>
</evidence>
<dbReference type="EMBL" id="AMQN01009879">
    <property type="status" value="NOT_ANNOTATED_CDS"/>
    <property type="molecule type" value="Genomic_DNA"/>
</dbReference>
<comment type="similarity">
    <text evidence="4">Belongs to the synaptopodin family.</text>
</comment>
<dbReference type="EnsemblMetazoa" id="CapteT228680">
    <property type="protein sequence ID" value="CapteP228680"/>
    <property type="gene ID" value="CapteG228680"/>
</dbReference>
<dbReference type="InterPro" id="IPR036034">
    <property type="entry name" value="PDZ_sf"/>
</dbReference>
<dbReference type="HOGENOM" id="CLU_353455_0_0_1"/>
<feature type="compositionally biased region" description="Basic and acidic residues" evidence="5">
    <location>
        <begin position="129"/>
        <end position="152"/>
    </location>
</feature>
<feature type="region of interest" description="Disordered" evidence="5">
    <location>
        <begin position="660"/>
        <end position="795"/>
    </location>
</feature>
<dbReference type="Proteomes" id="UP000014760">
    <property type="component" value="Unassembled WGS sequence"/>
</dbReference>
<evidence type="ECO:0000256" key="2">
    <source>
        <dbReference type="ARBA" id="ARBA00022490"/>
    </source>
</evidence>
<dbReference type="PANTHER" id="PTHR24217">
    <property type="entry name" value="PUTATIVE-RELATED"/>
    <property type="match status" value="1"/>
</dbReference>
<feature type="compositionally biased region" description="Acidic residues" evidence="5">
    <location>
        <begin position="562"/>
        <end position="573"/>
    </location>
</feature>
<reference evidence="9" key="1">
    <citation type="submission" date="2012-12" db="EMBL/GenBank/DDBJ databases">
        <authorList>
            <person name="Hellsten U."/>
            <person name="Grimwood J."/>
            <person name="Chapman J.A."/>
            <person name="Shapiro H."/>
            <person name="Aerts A."/>
            <person name="Otillar R.P."/>
            <person name="Terry A.Y."/>
            <person name="Boore J.L."/>
            <person name="Simakov O."/>
            <person name="Marletaz F."/>
            <person name="Cho S.-J."/>
            <person name="Edsinger-Gonzales E."/>
            <person name="Havlak P."/>
            <person name="Kuo D.-H."/>
            <person name="Larsson T."/>
            <person name="Lv J."/>
            <person name="Arendt D."/>
            <person name="Savage R."/>
            <person name="Osoegawa K."/>
            <person name="de Jong P."/>
            <person name="Lindberg D.R."/>
            <person name="Seaver E.C."/>
            <person name="Weisblat D.A."/>
            <person name="Putnam N.H."/>
            <person name="Grigoriev I.V."/>
            <person name="Rokhsar D.S."/>
        </authorList>
    </citation>
    <scope>NUCLEOTIDE SEQUENCE</scope>
    <source>
        <strain evidence="9">I ESC-2004</strain>
    </source>
</reference>
<dbReference type="PROSITE" id="PS50106">
    <property type="entry name" value="PDZ"/>
    <property type="match status" value="1"/>
</dbReference>
<evidence type="ECO:0000256" key="4">
    <source>
        <dbReference type="ARBA" id="ARBA00038161"/>
    </source>
</evidence>
<dbReference type="GO" id="GO:0015629">
    <property type="term" value="C:actin cytoskeleton"/>
    <property type="evidence" value="ECO:0007669"/>
    <property type="project" value="TreeGrafter"/>
</dbReference>
<dbReference type="GO" id="GO:0030018">
    <property type="term" value="C:Z disc"/>
    <property type="evidence" value="ECO:0007669"/>
    <property type="project" value="TreeGrafter"/>
</dbReference>
<accession>R7U9L0</accession>
<feature type="compositionally biased region" description="Basic residues" evidence="5">
    <location>
        <begin position="542"/>
        <end position="558"/>
    </location>
</feature>
<evidence type="ECO:0000256" key="5">
    <source>
        <dbReference type="SAM" id="MobiDB-lite"/>
    </source>
</evidence>
<dbReference type="PANTHER" id="PTHR24217:SF0">
    <property type="entry name" value="PDZ DOMAIN-CONTAINING PROTEIN"/>
    <property type="match status" value="1"/>
</dbReference>
<dbReference type="GO" id="GO:0032233">
    <property type="term" value="P:positive regulation of actin filament bundle assembly"/>
    <property type="evidence" value="ECO:0007669"/>
    <property type="project" value="TreeGrafter"/>
</dbReference>
<evidence type="ECO:0000256" key="1">
    <source>
        <dbReference type="ARBA" id="ARBA00004496"/>
    </source>
</evidence>
<feature type="domain" description="PDZ" evidence="6">
    <location>
        <begin position="3"/>
        <end position="83"/>
    </location>
</feature>
<comment type="subcellular location">
    <subcellularLocation>
        <location evidence="1">Cytoplasm</location>
    </subcellularLocation>
</comment>
<feature type="compositionally biased region" description="Basic and acidic residues" evidence="5">
    <location>
        <begin position="611"/>
        <end position="620"/>
    </location>
</feature>
<feature type="region of interest" description="Disordered" evidence="5">
    <location>
        <begin position="270"/>
        <end position="304"/>
    </location>
</feature>
<feature type="region of interest" description="Disordered" evidence="5">
    <location>
        <begin position="426"/>
        <end position="456"/>
    </location>
</feature>
<keyword evidence="3" id="KW-0597">Phosphoprotein</keyword>
<dbReference type="AlphaFoldDB" id="R7U9L0"/>
<name>R7U9L0_CAPTE</name>
<dbReference type="GO" id="GO:0005634">
    <property type="term" value="C:nucleus"/>
    <property type="evidence" value="ECO:0007669"/>
    <property type="project" value="TreeGrafter"/>
</dbReference>
<protein>
    <recommendedName>
        <fullName evidence="6">PDZ domain-containing protein</fullName>
    </recommendedName>
</protein>
<feature type="region of interest" description="Disordered" evidence="5">
    <location>
        <begin position="337"/>
        <end position="359"/>
    </location>
</feature>
<dbReference type="CDD" id="cd10820">
    <property type="entry name" value="PDZ_SYNPO2-like"/>
    <property type="match status" value="1"/>
</dbReference>
<dbReference type="OMA" id="VEHNAIS"/>
<gene>
    <name evidence="7" type="ORF">CAPTEDRAFT_228680</name>
</gene>
<evidence type="ECO:0000313" key="8">
    <source>
        <dbReference type="EnsemblMetazoa" id="CapteP228680"/>
    </source>
</evidence>
<feature type="compositionally biased region" description="Low complexity" evidence="5">
    <location>
        <begin position="582"/>
        <end position="594"/>
    </location>
</feature>
<dbReference type="SMART" id="SM00228">
    <property type="entry name" value="PDZ"/>
    <property type="match status" value="1"/>
</dbReference>
<feature type="region of interest" description="Disordered" evidence="5">
    <location>
        <begin position="100"/>
        <end position="222"/>
    </location>
</feature>
<feature type="compositionally biased region" description="Low complexity" evidence="5">
    <location>
        <begin position="156"/>
        <end position="171"/>
    </location>
</feature>
<evidence type="ECO:0000259" key="6">
    <source>
        <dbReference type="PROSITE" id="PS50106"/>
    </source>
</evidence>
<dbReference type="Pfam" id="PF00595">
    <property type="entry name" value="PDZ"/>
    <property type="match status" value="1"/>
</dbReference>
<reference evidence="7 9" key="2">
    <citation type="journal article" date="2013" name="Nature">
        <title>Insights into bilaterian evolution from three spiralian genomes.</title>
        <authorList>
            <person name="Simakov O."/>
            <person name="Marletaz F."/>
            <person name="Cho S.J."/>
            <person name="Edsinger-Gonzales E."/>
            <person name="Havlak P."/>
            <person name="Hellsten U."/>
            <person name="Kuo D.H."/>
            <person name="Larsson T."/>
            <person name="Lv J."/>
            <person name="Arendt D."/>
            <person name="Savage R."/>
            <person name="Osoegawa K."/>
            <person name="de Jong P."/>
            <person name="Grimwood J."/>
            <person name="Chapman J.A."/>
            <person name="Shapiro H."/>
            <person name="Aerts A."/>
            <person name="Otillar R.P."/>
            <person name="Terry A.Y."/>
            <person name="Boore J.L."/>
            <person name="Grigoriev I.V."/>
            <person name="Lindberg D.R."/>
            <person name="Seaver E.C."/>
            <person name="Weisblat D.A."/>
            <person name="Putnam N.H."/>
            <person name="Rokhsar D.S."/>
        </authorList>
    </citation>
    <scope>NUCLEOTIDE SEQUENCE</scope>
    <source>
        <strain evidence="7 9">I ESC-2004</strain>
    </source>
</reference>
<dbReference type="InterPro" id="IPR051976">
    <property type="entry name" value="Synaptopodin_domain"/>
</dbReference>
<dbReference type="OrthoDB" id="445995at2759"/>
<keyword evidence="2" id="KW-0963">Cytoplasm</keyword>
<keyword evidence="9" id="KW-1185">Reference proteome</keyword>
<feature type="compositionally biased region" description="Low complexity" evidence="5">
    <location>
        <begin position="706"/>
        <end position="725"/>
    </location>
</feature>
<reference evidence="8" key="3">
    <citation type="submission" date="2015-06" db="UniProtKB">
        <authorList>
            <consortium name="EnsemblMetazoa"/>
        </authorList>
    </citation>
    <scope>IDENTIFICATION</scope>
</reference>
<dbReference type="InterPro" id="IPR001478">
    <property type="entry name" value="PDZ"/>
</dbReference>
<evidence type="ECO:0000256" key="3">
    <source>
        <dbReference type="ARBA" id="ARBA00022553"/>
    </source>
</evidence>
<organism evidence="7">
    <name type="scientific">Capitella teleta</name>
    <name type="common">Polychaete worm</name>
    <dbReference type="NCBI Taxonomy" id="283909"/>
    <lineage>
        <taxon>Eukaryota</taxon>
        <taxon>Metazoa</taxon>
        <taxon>Spiralia</taxon>
        <taxon>Lophotrochozoa</taxon>
        <taxon>Annelida</taxon>
        <taxon>Polychaeta</taxon>
        <taxon>Sedentaria</taxon>
        <taxon>Scolecida</taxon>
        <taxon>Capitellidae</taxon>
        <taxon>Capitella</taxon>
    </lineage>
</organism>
<feature type="compositionally biased region" description="Polar residues" evidence="5">
    <location>
        <begin position="100"/>
        <end position="121"/>
    </location>
</feature>
<evidence type="ECO:0000313" key="7">
    <source>
        <dbReference type="EMBL" id="ELT99795.1"/>
    </source>
</evidence>
<feature type="region of interest" description="Disordered" evidence="5">
    <location>
        <begin position="542"/>
        <end position="628"/>
    </location>
</feature>
<dbReference type="EMBL" id="KB306460">
    <property type="protein sequence ID" value="ELT99795.1"/>
    <property type="molecule type" value="Genomic_DNA"/>
</dbReference>
<sequence length="795" mass="85762">MEHVTIQITGGGPFGFRLYGGEDDPLLVAKLRRRSKAHEAGLAEGDILLGINGVSCQKMSHSVAMGMIDASSAMLTLLVLRGTNDPFAVSSAYQALGSQLQQAPASSRPQETYQPSFQSQPMGVLNGIEDDRKRPSDSTFKREQRTEREGDATRQVTTETTKETFGGTTVTKVRRQEVTSFDPQVQQFQPTHSATPAQKPGVWQPSGHGAKPPSVVSMSAPSGVNVQHNDDRSFTLSFGFGSDQKENISPHQQPQQQEPLFKVNKVQNAASKPGTWQPAHVPAPAAPAPAPAPMEVEPEEPDRTHDVNQAPIWGSGAPPNLSSDRPKAFHLQRILIEGTGSGSEDYSGPDSPGGFTRMEHEAGPSQLLAKKLFGDSAFYDDPDHKYPTIEEQIKMARRVALSLTAPQNLKARGHTMFVKRAERADKWSTDHPGGPLETEDQIENPEYNPNPWKGDHTWKPTGQPMVPSRGLFDGGIPKPPPLPSNLFSTPTLPVLKYNKDSKTNAMSMEEIERMRLMEEKSTHNTVSPQVCFSLADDLRNMKGKGGKMFAKRKERSKKWDKEGEEEGEEDQGPDPDFLRKIGAVPMMGAPMMPKLPQPKKKDSVDGKPVNRLKEMIDPPKPKMTPWDAAAEDDGKVDQAFEHLSGYRPFAAHPAGLHDNLQKAALQQPEPAPVAMPKVPGKMPEGVKKIQGWGGMGASSEPSPLGVSAVTSSVSRSSFSSDTSSSFNVGAGSGGGHSPFKPVKFQLPGVGGPAQPSFAAQQPSSASSTPWSASPAPSTGSYGGYQANNHGGICDL</sequence>
<dbReference type="Gene3D" id="2.30.42.10">
    <property type="match status" value="1"/>
</dbReference>
<proteinExistence type="inferred from homology"/>
<feature type="compositionally biased region" description="Low complexity" evidence="5">
    <location>
        <begin position="752"/>
        <end position="777"/>
    </location>
</feature>